<gene>
    <name evidence="1" type="ORF">G3W53_29565</name>
</gene>
<name>A0A8T6QGV8_ECOLX</name>
<dbReference type="EMBL" id="JAAGYP010000490">
    <property type="protein sequence ID" value="NEN74085.1"/>
    <property type="molecule type" value="Genomic_DNA"/>
</dbReference>
<evidence type="ECO:0000313" key="1">
    <source>
        <dbReference type="EMBL" id="NEN74085.1"/>
    </source>
</evidence>
<dbReference type="Proteomes" id="UP000471360">
    <property type="component" value="Unassembled WGS sequence"/>
</dbReference>
<evidence type="ECO:0000313" key="2">
    <source>
        <dbReference type="Proteomes" id="UP000471360"/>
    </source>
</evidence>
<feature type="non-terminal residue" evidence="1">
    <location>
        <position position="42"/>
    </location>
</feature>
<dbReference type="AlphaFoldDB" id="A0A8T6QGV8"/>
<sequence>MSYSVMFALLLLTPLLFSLLCFACRKRGLSATCTVTVLHSLG</sequence>
<protein>
    <submittedName>
        <fullName evidence="1">Hydrogenase-4 component F</fullName>
    </submittedName>
</protein>
<reference evidence="1 2" key="1">
    <citation type="submission" date="2020-02" db="EMBL/GenBank/DDBJ databases">
        <authorList>
            <person name="Subbiah M."/>
            <person name="Call D."/>
        </authorList>
    </citation>
    <scope>NUCLEOTIDE SEQUENCE [LARGE SCALE GENOMIC DNA]</scope>
    <source>
        <strain evidence="1 2">8375wB1</strain>
    </source>
</reference>
<comment type="caution">
    <text evidence="1">The sequence shown here is derived from an EMBL/GenBank/DDBJ whole genome shotgun (WGS) entry which is preliminary data.</text>
</comment>
<proteinExistence type="predicted"/>
<accession>A0A8T6QGV8</accession>
<organism evidence="1 2">
    <name type="scientific">Escherichia coli</name>
    <dbReference type="NCBI Taxonomy" id="562"/>
    <lineage>
        <taxon>Bacteria</taxon>
        <taxon>Pseudomonadati</taxon>
        <taxon>Pseudomonadota</taxon>
        <taxon>Gammaproteobacteria</taxon>
        <taxon>Enterobacterales</taxon>
        <taxon>Enterobacteriaceae</taxon>
        <taxon>Escherichia</taxon>
    </lineage>
</organism>